<dbReference type="AlphaFoldDB" id="A0A7W7CYT7"/>
<feature type="compositionally biased region" description="Basic and acidic residues" evidence="2">
    <location>
        <begin position="593"/>
        <end position="602"/>
    </location>
</feature>
<evidence type="ECO:0000313" key="5">
    <source>
        <dbReference type="Proteomes" id="UP000542742"/>
    </source>
</evidence>
<feature type="coiled-coil region" evidence="1">
    <location>
        <begin position="231"/>
        <end position="265"/>
    </location>
</feature>
<feature type="region of interest" description="Disordered" evidence="2">
    <location>
        <begin position="448"/>
        <end position="507"/>
    </location>
</feature>
<comment type="caution">
    <text evidence="4">The sequence shown here is derived from an EMBL/GenBank/DDBJ whole genome shotgun (WGS) entry which is preliminary data.</text>
</comment>
<evidence type="ECO:0000313" key="4">
    <source>
        <dbReference type="EMBL" id="MBB4697172.1"/>
    </source>
</evidence>
<feature type="chain" id="PRO_5030574316" description="Methyl-accepting transducer domain-containing protein" evidence="3">
    <location>
        <begin position="32"/>
        <end position="1244"/>
    </location>
</feature>
<dbReference type="EMBL" id="JACHMF010000001">
    <property type="protein sequence ID" value="MBB4697172.1"/>
    <property type="molecule type" value="Genomic_DNA"/>
</dbReference>
<organism evidence="4 5">
    <name type="scientific">Paractinoplanes abujensis</name>
    <dbReference type="NCBI Taxonomy" id="882441"/>
    <lineage>
        <taxon>Bacteria</taxon>
        <taxon>Bacillati</taxon>
        <taxon>Actinomycetota</taxon>
        <taxon>Actinomycetes</taxon>
        <taxon>Micromonosporales</taxon>
        <taxon>Micromonosporaceae</taxon>
        <taxon>Paractinoplanes</taxon>
    </lineage>
</organism>
<gene>
    <name evidence="4" type="ORF">BKA14_007320</name>
</gene>
<feature type="signal peptide" evidence="3">
    <location>
        <begin position="1"/>
        <end position="31"/>
    </location>
</feature>
<keyword evidence="1" id="KW-0175">Coiled coil</keyword>
<name>A0A7W7CYT7_9ACTN</name>
<feature type="compositionally biased region" description="Low complexity" evidence="2">
    <location>
        <begin position="455"/>
        <end position="468"/>
    </location>
</feature>
<keyword evidence="3" id="KW-0732">Signal</keyword>
<dbReference type="RefSeq" id="WP_184955322.1">
    <property type="nucleotide sequence ID" value="NZ_BOMC01000017.1"/>
</dbReference>
<evidence type="ECO:0000256" key="2">
    <source>
        <dbReference type="SAM" id="MobiDB-lite"/>
    </source>
</evidence>
<feature type="compositionally biased region" description="Basic and acidic residues" evidence="2">
    <location>
        <begin position="483"/>
        <end position="507"/>
    </location>
</feature>
<feature type="region of interest" description="Disordered" evidence="2">
    <location>
        <begin position="1108"/>
        <end position="1146"/>
    </location>
</feature>
<evidence type="ECO:0000256" key="3">
    <source>
        <dbReference type="SAM" id="SignalP"/>
    </source>
</evidence>
<reference evidence="4 5" key="1">
    <citation type="submission" date="2020-08" db="EMBL/GenBank/DDBJ databases">
        <title>Sequencing the genomes of 1000 actinobacteria strains.</title>
        <authorList>
            <person name="Klenk H.-P."/>
        </authorList>
    </citation>
    <scope>NUCLEOTIDE SEQUENCE [LARGE SCALE GENOMIC DNA]</scope>
    <source>
        <strain evidence="4 5">DSM 45518</strain>
    </source>
</reference>
<keyword evidence="5" id="KW-1185">Reference proteome</keyword>
<proteinExistence type="predicted"/>
<feature type="compositionally biased region" description="Basic and acidic residues" evidence="2">
    <location>
        <begin position="547"/>
        <end position="559"/>
    </location>
</feature>
<feature type="region of interest" description="Disordered" evidence="2">
    <location>
        <begin position="593"/>
        <end position="619"/>
    </location>
</feature>
<accession>A0A7W7CYT7</accession>
<feature type="compositionally biased region" description="Basic and acidic residues" evidence="2">
    <location>
        <begin position="970"/>
        <end position="988"/>
    </location>
</feature>
<sequence length="1244" mass="127780">MRSAQRFRAAAMASLAAVIVGTHLHAPPAAAAPLPGRAAARAETDPPPVPDLPPLITETWNGTTGVSATDERWRKAVADVAEFTPEPEVRDAALAALAGGNPATILKFATVDKPALEKQIAARKKQEAADNLATIRAMAGTGGAYFNAEVQRVLAGTDSDRAAFLAYGAGIARDRDAQVARTAAERAATLRERVGLVAAAAPPESNVKRAAEAALAGDDAAITAFLATGYLTAARQDAAEREQYLKDLEARNKAAEELTDLAQRSERANVARRQMLVAHGEGVRALQRAANAMAATANAARHASRVLDGSGTAAQKATDLTTANNEAKRQLGYAQAAAREASIAAATASSAADVLIATGLEYGAEWSLIAQGMSEAATAAVGATQTAQFAIDATIATNNAETAQAKAEAHAAQAIKWRQHAEEHAKAAAKLAAAAVKQTAAAKTAAARAKKAREQAQAAEAKSWAQAEQTRRHREAAEAQAAEAKRQRQIAEAERATAARHRAEAERQAAVARNARANADAQAAVAASARSKAENSSAAAQAAAGRAWEKESEAGRARDAAVQAELDEQTAKAYAQAMRAGVAAAGSAAERDAAQREADAADRQVGVASGAARSARSSANTATGAAANARAAATQAQQAADRAAVAAKRARQAAAAADAAADSAEASARATHAARVRADAKAAVATAEETKAAEAARTAVRLSDQAAEEAVQALWAANRTRTEAEAATSEAVAAATQAEMAVRAATAARDSAAGIAEPANTAIAMVSPFTGADIDADFVALVAEQARTIGAEQAAAAQARAEEALTAAQRAEAAADRANAQVKPAFTAAAQAARSAADAAASAAEAKKYAAQAAADGAAARAAAAGAARADAQARADALAARQAANEAASDAAIAGRSAQQAQAEANAANSAASAAEADAAAARGAADRAESDAAATKRAADRAQSYADSAAAAASSALQHAVEAQQAAERAEEAERQRELDRRRELVEGTSSAPTGAERDELLAMLLGGEEDEYKQLEEMAGKDLLDYLKEAIPGLIDDLTPWGDIKGCFMERNWTACLSLALTFAPGGGLLKAGKMAKKLLEHAPKIKKFLDDVNKAKKRLEELKEKARKRKNPDEPQACPIRPNPAAAKGASRTAVAQGGGGWCMDDDERREYAPDIAGGHANGKHGSEFPGMSQADLEKLVDDVMANPSRTKDLGSGRKAYLGKDGRTIVIHDPMHPDGGTVFKGKSDPDAFEEYWEELN</sequence>
<dbReference type="Proteomes" id="UP000542742">
    <property type="component" value="Unassembled WGS sequence"/>
</dbReference>
<evidence type="ECO:0008006" key="6">
    <source>
        <dbReference type="Google" id="ProtNLM"/>
    </source>
</evidence>
<protein>
    <recommendedName>
        <fullName evidence="6">Methyl-accepting transducer domain-containing protein</fullName>
    </recommendedName>
</protein>
<feature type="coiled-coil region" evidence="1">
    <location>
        <begin position="791"/>
        <end position="821"/>
    </location>
</feature>
<feature type="region of interest" description="Disordered" evidence="2">
    <location>
        <begin position="962"/>
        <end position="1000"/>
    </location>
</feature>
<evidence type="ECO:0000256" key="1">
    <source>
        <dbReference type="SAM" id="Coils"/>
    </source>
</evidence>
<feature type="region of interest" description="Disordered" evidence="2">
    <location>
        <begin position="542"/>
        <end position="563"/>
    </location>
</feature>
<feature type="compositionally biased region" description="Low complexity" evidence="2">
    <location>
        <begin position="608"/>
        <end position="619"/>
    </location>
</feature>